<name>A0AAE8N6T8_9PEZI</name>
<organism evidence="3 4">
    <name type="scientific">Cephalotrichum gorgonifer</name>
    <dbReference type="NCBI Taxonomy" id="2041049"/>
    <lineage>
        <taxon>Eukaryota</taxon>
        <taxon>Fungi</taxon>
        <taxon>Dikarya</taxon>
        <taxon>Ascomycota</taxon>
        <taxon>Pezizomycotina</taxon>
        <taxon>Sordariomycetes</taxon>
        <taxon>Hypocreomycetidae</taxon>
        <taxon>Microascales</taxon>
        <taxon>Microascaceae</taxon>
        <taxon>Cephalotrichum</taxon>
    </lineage>
</organism>
<comment type="caution">
    <text evidence="3">The sequence shown here is derived from an EMBL/GenBank/DDBJ whole genome shotgun (WGS) entry which is preliminary data.</text>
</comment>
<keyword evidence="4" id="KW-1185">Reference proteome</keyword>
<sequence>MHLFQGFGYFAAAAGIILNVPGMAAHPAGHTTDPLSAISRRDAQDFYLRVMPLGASITEGVASSDKNGYRKWLRSQLRWKGWKVNMVGSKHNGDMKDDDNEGHPGWIVDQVYDEWKKHKGFHPNLVLINAGTNDCGGDVDPGNAGNRLKVMVDDIFASVPGVTVIVSTLSKSRDHDACALDVSQQYRDLVASYTDARIGLADIDSVMTKDQLSSDGVHPNDEGYKLFAAVWWDAISKLEDQIQPPDDTQDDGAAQDDGPISDPGLPPYES</sequence>
<feature type="region of interest" description="Disordered" evidence="1">
    <location>
        <begin position="238"/>
        <end position="270"/>
    </location>
</feature>
<dbReference type="PANTHER" id="PTHR30383:SF31">
    <property type="entry name" value="SGNH HYDROLASE-TYPE ESTERASE DOMAIN-CONTAINING PROTEIN-RELATED"/>
    <property type="match status" value="1"/>
</dbReference>
<reference evidence="3" key="1">
    <citation type="submission" date="2018-03" db="EMBL/GenBank/DDBJ databases">
        <authorList>
            <person name="Guldener U."/>
        </authorList>
    </citation>
    <scope>NUCLEOTIDE SEQUENCE</scope>
</reference>
<evidence type="ECO:0000259" key="2">
    <source>
        <dbReference type="Pfam" id="PF13472"/>
    </source>
</evidence>
<proteinExistence type="predicted"/>
<dbReference type="SUPFAM" id="SSF52266">
    <property type="entry name" value="SGNH hydrolase"/>
    <property type="match status" value="1"/>
</dbReference>
<protein>
    <recommendedName>
        <fullName evidence="2">SGNH hydrolase-type esterase domain-containing protein</fullName>
    </recommendedName>
</protein>
<dbReference type="EMBL" id="ONZQ02000019">
    <property type="protein sequence ID" value="SPO07252.1"/>
    <property type="molecule type" value="Genomic_DNA"/>
</dbReference>
<dbReference type="CDD" id="cd01833">
    <property type="entry name" value="XynB_like"/>
    <property type="match status" value="1"/>
</dbReference>
<dbReference type="InterPro" id="IPR051532">
    <property type="entry name" value="Ester_Hydrolysis_Enzymes"/>
</dbReference>
<gene>
    <name evidence="3" type="ORF">DNG_09946</name>
</gene>
<dbReference type="AlphaFoldDB" id="A0AAE8N6T8"/>
<dbReference type="InterPro" id="IPR036514">
    <property type="entry name" value="SGNH_hydro_sf"/>
</dbReference>
<dbReference type="PANTHER" id="PTHR30383">
    <property type="entry name" value="THIOESTERASE 1/PROTEASE 1/LYSOPHOSPHOLIPASE L1"/>
    <property type="match status" value="1"/>
</dbReference>
<dbReference type="Proteomes" id="UP001187682">
    <property type="component" value="Unassembled WGS sequence"/>
</dbReference>
<accession>A0AAE8N6T8</accession>
<dbReference type="InterPro" id="IPR013830">
    <property type="entry name" value="SGNH_hydro"/>
</dbReference>
<evidence type="ECO:0000256" key="1">
    <source>
        <dbReference type="SAM" id="MobiDB-lite"/>
    </source>
</evidence>
<evidence type="ECO:0000313" key="4">
    <source>
        <dbReference type="Proteomes" id="UP001187682"/>
    </source>
</evidence>
<dbReference type="Gene3D" id="3.40.50.1110">
    <property type="entry name" value="SGNH hydrolase"/>
    <property type="match status" value="1"/>
</dbReference>
<dbReference type="Pfam" id="PF13472">
    <property type="entry name" value="Lipase_GDSL_2"/>
    <property type="match status" value="1"/>
</dbReference>
<dbReference type="GO" id="GO:0004622">
    <property type="term" value="F:phosphatidylcholine lysophospholipase activity"/>
    <property type="evidence" value="ECO:0007669"/>
    <property type="project" value="TreeGrafter"/>
</dbReference>
<feature type="domain" description="SGNH hydrolase-type esterase" evidence="2">
    <location>
        <begin position="53"/>
        <end position="226"/>
    </location>
</feature>
<evidence type="ECO:0000313" key="3">
    <source>
        <dbReference type="EMBL" id="SPO07252.1"/>
    </source>
</evidence>